<dbReference type="InterPro" id="IPR029063">
    <property type="entry name" value="SAM-dependent_MTases_sf"/>
</dbReference>
<dbReference type="GO" id="GO:0003677">
    <property type="term" value="F:DNA binding"/>
    <property type="evidence" value="ECO:0007669"/>
    <property type="project" value="UniProtKB-KW"/>
</dbReference>
<dbReference type="AlphaFoldDB" id="A0A919AUH3"/>
<dbReference type="InterPro" id="IPR052916">
    <property type="entry name" value="Type-I_RE_MTase_Subunit"/>
</dbReference>
<dbReference type="Pfam" id="PF02384">
    <property type="entry name" value="N6_Mtase"/>
    <property type="match status" value="1"/>
</dbReference>
<dbReference type="GO" id="GO:0009307">
    <property type="term" value="P:DNA restriction-modification system"/>
    <property type="evidence" value="ECO:0007669"/>
    <property type="project" value="UniProtKB-KW"/>
</dbReference>
<dbReference type="GO" id="GO:0008170">
    <property type="term" value="F:N-methyltransferase activity"/>
    <property type="evidence" value="ECO:0007669"/>
    <property type="project" value="InterPro"/>
</dbReference>
<keyword evidence="2" id="KW-0238">DNA-binding</keyword>
<dbReference type="SUPFAM" id="SSF53335">
    <property type="entry name" value="S-adenosyl-L-methionine-dependent methyltransferases"/>
    <property type="match status" value="1"/>
</dbReference>
<gene>
    <name evidence="4" type="ORF">GCM10010218_04440</name>
</gene>
<dbReference type="CDD" id="cd02440">
    <property type="entry name" value="AdoMet_MTases"/>
    <property type="match status" value="1"/>
</dbReference>
<keyword evidence="4" id="KW-0255">Endonuclease</keyword>
<name>A0A919AUH3_9ACTN</name>
<evidence type="ECO:0000256" key="2">
    <source>
        <dbReference type="ARBA" id="ARBA00023125"/>
    </source>
</evidence>
<dbReference type="PANTHER" id="PTHR42998">
    <property type="entry name" value="TYPE I RESTRICTION ENZYME HINDVIIP M PROTEIN-RELATED"/>
    <property type="match status" value="1"/>
</dbReference>
<dbReference type="PRINTS" id="PR00507">
    <property type="entry name" value="N12N6MTFRASE"/>
</dbReference>
<dbReference type="RefSeq" id="WP_190127626.1">
    <property type="nucleotide sequence ID" value="NZ_BNBD01000001.1"/>
</dbReference>
<proteinExistence type="predicted"/>
<protein>
    <submittedName>
        <fullName evidence="4">Type II restriction endonuclease subunit M</fullName>
    </submittedName>
</protein>
<dbReference type="Gene3D" id="3.90.220.20">
    <property type="entry name" value="DNA methylase specificity domains"/>
    <property type="match status" value="1"/>
</dbReference>
<dbReference type="SUPFAM" id="SSF116734">
    <property type="entry name" value="DNA methylase specificity domain"/>
    <property type="match status" value="1"/>
</dbReference>
<dbReference type="InterPro" id="IPR003356">
    <property type="entry name" value="DNA_methylase_A-5"/>
</dbReference>
<keyword evidence="4" id="KW-0378">Hydrolase</keyword>
<dbReference type="GO" id="GO:0004519">
    <property type="term" value="F:endonuclease activity"/>
    <property type="evidence" value="ECO:0007669"/>
    <property type="project" value="UniProtKB-KW"/>
</dbReference>
<accession>A0A919AUH3</accession>
<evidence type="ECO:0000313" key="5">
    <source>
        <dbReference type="Proteomes" id="UP000638313"/>
    </source>
</evidence>
<dbReference type="Gene3D" id="3.40.50.150">
    <property type="entry name" value="Vaccinia Virus protein VP39"/>
    <property type="match status" value="1"/>
</dbReference>
<organism evidence="4 5">
    <name type="scientific">Streptomyces mashuensis</name>
    <dbReference type="NCBI Taxonomy" id="33904"/>
    <lineage>
        <taxon>Bacteria</taxon>
        <taxon>Bacillati</taxon>
        <taxon>Actinomycetota</taxon>
        <taxon>Actinomycetes</taxon>
        <taxon>Kitasatosporales</taxon>
        <taxon>Streptomycetaceae</taxon>
        <taxon>Streptomyces</taxon>
    </lineage>
</organism>
<evidence type="ECO:0000313" key="4">
    <source>
        <dbReference type="EMBL" id="GHF26654.1"/>
    </source>
</evidence>
<dbReference type="PANTHER" id="PTHR42998:SF1">
    <property type="entry name" value="TYPE I RESTRICTION ENZYME HINDI METHYLASE SUBUNIT"/>
    <property type="match status" value="1"/>
</dbReference>
<comment type="caution">
    <text evidence="4">The sequence shown here is derived from an EMBL/GenBank/DDBJ whole genome shotgun (WGS) entry which is preliminary data.</text>
</comment>
<sequence>MASARTPLPVRTVPVTLAEIARIAGVGRAAVSNWRRRHDSFPKRIGGSDVSPQFSLSEVEDWLRDNHKLKDAVDRDLLWPRFEALGSRQKSGLAIAAAGRRMLNEDERSLVPLLTPEAQDLVADAARLARREGTREIFDFLLQRWLDAHVRQVDSTPPALASLMATAAFRARTDRSGGPLIVLDPACGTGHLLAAAAAAYGQGPVDLLGCEREQALAELASTRLRFVAGDEGARVTIAAVDSLRADPYHGLRADVALCNPPSSERDWDPKAMATDARWVHGLPPRTEPELAWMQHVLARLRPGGTAVLLLPPAVASRRAGRRIRASLLRAGCVRAVVALPPGAAQPHSLSLHLWVLRAPDARRGQDALSDVLLTDATDQVRPGGRDGVLDWEALRAVVRQTIDLLDQPAPVPAGMARVSVVDLLDDDVNLTPRRHVGAGSSADDSHLSEAWSRLRRLTASVQDTSATLARVKLKDASHPTTTIGELVRAKVLSVHSGQQPSGDALAKPVDAAQAVPLLTIMDLVPGTASGSPLPLIDARDRNVVLAERGDVVVAGTTRAFDAWVHDGPPIALGAHLHSLRVSPEQLDNHFLACCLRAPSNGRQAGTHASSSSRVDVRRLQVLQLPMEEQRRYGEVFRHMATLKDLLAELDGAGRSLLHDLNEGLAAGRLASG</sequence>
<feature type="domain" description="DNA methylase adenine-specific" evidence="3">
    <location>
        <begin position="156"/>
        <end position="439"/>
    </location>
</feature>
<dbReference type="EMBL" id="BNBD01000001">
    <property type="protein sequence ID" value="GHF26654.1"/>
    <property type="molecule type" value="Genomic_DNA"/>
</dbReference>
<dbReference type="Proteomes" id="UP000638313">
    <property type="component" value="Unassembled WGS sequence"/>
</dbReference>
<keyword evidence="1" id="KW-0680">Restriction system</keyword>
<evidence type="ECO:0000256" key="1">
    <source>
        <dbReference type="ARBA" id="ARBA00022747"/>
    </source>
</evidence>
<reference evidence="4" key="2">
    <citation type="submission" date="2020-09" db="EMBL/GenBank/DDBJ databases">
        <authorList>
            <person name="Sun Q."/>
            <person name="Ohkuma M."/>
        </authorList>
    </citation>
    <scope>NUCLEOTIDE SEQUENCE</scope>
    <source>
        <strain evidence="4">JCM 4059</strain>
    </source>
</reference>
<dbReference type="InterPro" id="IPR044946">
    <property type="entry name" value="Restrct_endonuc_typeI_TRD_sf"/>
</dbReference>
<keyword evidence="5" id="KW-1185">Reference proteome</keyword>
<keyword evidence="4" id="KW-0540">Nuclease</keyword>
<reference evidence="4" key="1">
    <citation type="journal article" date="2014" name="Int. J. Syst. Evol. Microbiol.">
        <title>Complete genome sequence of Corynebacterium casei LMG S-19264T (=DSM 44701T), isolated from a smear-ripened cheese.</title>
        <authorList>
            <consortium name="US DOE Joint Genome Institute (JGI-PGF)"/>
            <person name="Walter F."/>
            <person name="Albersmeier A."/>
            <person name="Kalinowski J."/>
            <person name="Ruckert C."/>
        </authorList>
    </citation>
    <scope>NUCLEOTIDE SEQUENCE</scope>
    <source>
        <strain evidence="4">JCM 4059</strain>
    </source>
</reference>
<evidence type="ECO:0000259" key="3">
    <source>
        <dbReference type="Pfam" id="PF02384"/>
    </source>
</evidence>